<name>A0ABD1ZTG0_VESSQ</name>
<dbReference type="AlphaFoldDB" id="A0ABD1ZTG0"/>
<evidence type="ECO:0000256" key="1">
    <source>
        <dbReference type="SAM" id="MobiDB-lite"/>
    </source>
</evidence>
<proteinExistence type="predicted"/>
<feature type="region of interest" description="Disordered" evidence="1">
    <location>
        <begin position="55"/>
        <end position="84"/>
    </location>
</feature>
<gene>
    <name evidence="2" type="ORF">V1478_018667</name>
</gene>
<sequence>MARAKGAERNGQGVIRDHLRDLRWEDETPRHGLLPLNESTFLSTRKRAILYDCNEEEEQKKKEEKEEEEKEEEEEEEKERMENACNNDYSFLELAVTSCKYASIND</sequence>
<dbReference type="EMBL" id="JAUDFV010000173">
    <property type="protein sequence ID" value="KAL2711646.1"/>
    <property type="molecule type" value="Genomic_DNA"/>
</dbReference>
<comment type="caution">
    <text evidence="2">The sequence shown here is derived from an EMBL/GenBank/DDBJ whole genome shotgun (WGS) entry which is preliminary data.</text>
</comment>
<reference evidence="2 3" key="1">
    <citation type="journal article" date="2024" name="Ann. Entomol. Soc. Am.">
        <title>Genomic analyses of the southern and eastern yellowjacket wasps (Hymenoptera: Vespidae) reveal evolutionary signatures of social life.</title>
        <authorList>
            <person name="Catto M.A."/>
            <person name="Caine P.B."/>
            <person name="Orr S.E."/>
            <person name="Hunt B.G."/>
            <person name="Goodisman M.A.D."/>
        </authorList>
    </citation>
    <scope>NUCLEOTIDE SEQUENCE [LARGE SCALE GENOMIC DNA]</scope>
    <source>
        <strain evidence="2">233</strain>
        <tissue evidence="2">Head and thorax</tissue>
    </source>
</reference>
<dbReference type="Proteomes" id="UP001607302">
    <property type="component" value="Unassembled WGS sequence"/>
</dbReference>
<evidence type="ECO:0000313" key="2">
    <source>
        <dbReference type="EMBL" id="KAL2711646.1"/>
    </source>
</evidence>
<keyword evidence="3" id="KW-1185">Reference proteome</keyword>
<feature type="compositionally biased region" description="Acidic residues" evidence="1">
    <location>
        <begin position="65"/>
        <end position="77"/>
    </location>
</feature>
<protein>
    <submittedName>
        <fullName evidence="2">Uncharacterized protein</fullName>
    </submittedName>
</protein>
<organism evidence="2 3">
    <name type="scientific">Vespula squamosa</name>
    <name type="common">Southern yellow jacket</name>
    <name type="synonym">Wasp</name>
    <dbReference type="NCBI Taxonomy" id="30214"/>
    <lineage>
        <taxon>Eukaryota</taxon>
        <taxon>Metazoa</taxon>
        <taxon>Ecdysozoa</taxon>
        <taxon>Arthropoda</taxon>
        <taxon>Hexapoda</taxon>
        <taxon>Insecta</taxon>
        <taxon>Pterygota</taxon>
        <taxon>Neoptera</taxon>
        <taxon>Endopterygota</taxon>
        <taxon>Hymenoptera</taxon>
        <taxon>Apocrita</taxon>
        <taxon>Aculeata</taxon>
        <taxon>Vespoidea</taxon>
        <taxon>Vespidae</taxon>
        <taxon>Vespinae</taxon>
        <taxon>Vespula</taxon>
    </lineage>
</organism>
<evidence type="ECO:0000313" key="3">
    <source>
        <dbReference type="Proteomes" id="UP001607302"/>
    </source>
</evidence>
<accession>A0ABD1ZTG0</accession>